<dbReference type="SUPFAM" id="SSF52833">
    <property type="entry name" value="Thioredoxin-like"/>
    <property type="match status" value="1"/>
</dbReference>
<dbReference type="InParanoid" id="A0A2H3DWX8"/>
<dbReference type="STRING" id="47427.A0A2H3DWX8"/>
<dbReference type="Gene3D" id="3.40.30.10">
    <property type="entry name" value="Glutaredoxin"/>
    <property type="match status" value="1"/>
</dbReference>
<dbReference type="Proteomes" id="UP000217790">
    <property type="component" value="Unassembled WGS sequence"/>
</dbReference>
<keyword evidence="5" id="KW-1185">Reference proteome</keyword>
<organism evidence="4 5">
    <name type="scientific">Armillaria gallica</name>
    <name type="common">Bulbous honey fungus</name>
    <name type="synonym">Armillaria bulbosa</name>
    <dbReference type="NCBI Taxonomy" id="47427"/>
    <lineage>
        <taxon>Eukaryota</taxon>
        <taxon>Fungi</taxon>
        <taxon>Dikarya</taxon>
        <taxon>Basidiomycota</taxon>
        <taxon>Agaricomycotina</taxon>
        <taxon>Agaricomycetes</taxon>
        <taxon>Agaricomycetidae</taxon>
        <taxon>Agaricales</taxon>
        <taxon>Marasmiineae</taxon>
        <taxon>Physalacriaceae</taxon>
        <taxon>Armillaria</taxon>
    </lineage>
</organism>
<evidence type="ECO:0000259" key="3">
    <source>
        <dbReference type="PROSITE" id="PS51352"/>
    </source>
</evidence>
<feature type="transmembrane region" description="Helical" evidence="2">
    <location>
        <begin position="107"/>
        <end position="124"/>
    </location>
</feature>
<evidence type="ECO:0000256" key="2">
    <source>
        <dbReference type="SAM" id="Phobius"/>
    </source>
</evidence>
<dbReference type="Pfam" id="PF00085">
    <property type="entry name" value="Thioredoxin"/>
    <property type="match status" value="1"/>
</dbReference>
<dbReference type="InterPro" id="IPR013766">
    <property type="entry name" value="Thioredoxin_domain"/>
</dbReference>
<sequence length="134" mass="14906">MALTPLASRLSRAEGCIVPVDFYAYWCQPCKIPSPILEQLTGDPATETASRQPLDIIIINSDTEEGELCQRFKVRALPTVVAFQGGKAIKTFTGAPRERQTRIRHKMKLWIDILLLSILAFYLFDASSAGPKPD</sequence>
<keyword evidence="2" id="KW-1133">Transmembrane helix</keyword>
<comment type="similarity">
    <text evidence="1">Belongs to the thioredoxin family.</text>
</comment>
<protein>
    <recommendedName>
        <fullName evidence="3">Thioredoxin domain-containing protein</fullName>
    </recommendedName>
</protein>
<dbReference type="CDD" id="cd02947">
    <property type="entry name" value="TRX_family"/>
    <property type="match status" value="1"/>
</dbReference>
<evidence type="ECO:0000256" key="1">
    <source>
        <dbReference type="ARBA" id="ARBA00008987"/>
    </source>
</evidence>
<dbReference type="PRINTS" id="PR00421">
    <property type="entry name" value="THIOREDOXIN"/>
</dbReference>
<dbReference type="PANTHER" id="PTHR43601:SF3">
    <property type="entry name" value="THIOREDOXIN, MITOCHONDRIAL"/>
    <property type="match status" value="1"/>
</dbReference>
<dbReference type="PANTHER" id="PTHR43601">
    <property type="entry name" value="THIOREDOXIN, MITOCHONDRIAL"/>
    <property type="match status" value="1"/>
</dbReference>
<evidence type="ECO:0000313" key="5">
    <source>
        <dbReference type="Proteomes" id="UP000217790"/>
    </source>
</evidence>
<keyword evidence="2" id="KW-0812">Transmembrane</keyword>
<reference evidence="5" key="1">
    <citation type="journal article" date="2017" name="Nat. Ecol. Evol.">
        <title>Genome expansion and lineage-specific genetic innovations in the forest pathogenic fungi Armillaria.</title>
        <authorList>
            <person name="Sipos G."/>
            <person name="Prasanna A.N."/>
            <person name="Walter M.C."/>
            <person name="O'Connor E."/>
            <person name="Balint B."/>
            <person name="Krizsan K."/>
            <person name="Kiss B."/>
            <person name="Hess J."/>
            <person name="Varga T."/>
            <person name="Slot J."/>
            <person name="Riley R."/>
            <person name="Boka B."/>
            <person name="Rigling D."/>
            <person name="Barry K."/>
            <person name="Lee J."/>
            <person name="Mihaltcheva S."/>
            <person name="LaButti K."/>
            <person name="Lipzen A."/>
            <person name="Waldron R."/>
            <person name="Moloney N.M."/>
            <person name="Sperisen C."/>
            <person name="Kredics L."/>
            <person name="Vagvoelgyi C."/>
            <person name="Patrignani A."/>
            <person name="Fitzpatrick D."/>
            <person name="Nagy I."/>
            <person name="Doyle S."/>
            <person name="Anderson J.B."/>
            <person name="Grigoriev I.V."/>
            <person name="Gueldener U."/>
            <person name="Muensterkoetter M."/>
            <person name="Nagy L.G."/>
        </authorList>
    </citation>
    <scope>NUCLEOTIDE SEQUENCE [LARGE SCALE GENOMIC DNA]</scope>
    <source>
        <strain evidence="5">Ar21-2</strain>
    </source>
</reference>
<evidence type="ECO:0000313" key="4">
    <source>
        <dbReference type="EMBL" id="PBK92803.1"/>
    </source>
</evidence>
<name>A0A2H3DWX8_ARMGA</name>
<dbReference type="OrthoDB" id="2121326at2759"/>
<dbReference type="EMBL" id="KZ293657">
    <property type="protein sequence ID" value="PBK92803.1"/>
    <property type="molecule type" value="Genomic_DNA"/>
</dbReference>
<keyword evidence="2" id="KW-0472">Membrane</keyword>
<accession>A0A2H3DWX8</accession>
<gene>
    <name evidence="4" type="ORF">ARMGADRAFT_1063058</name>
</gene>
<dbReference type="InterPro" id="IPR036249">
    <property type="entry name" value="Thioredoxin-like_sf"/>
</dbReference>
<proteinExistence type="inferred from homology"/>
<dbReference type="AlphaFoldDB" id="A0A2H3DWX8"/>
<dbReference type="GO" id="GO:0045454">
    <property type="term" value="P:cell redox homeostasis"/>
    <property type="evidence" value="ECO:0007669"/>
    <property type="project" value="TreeGrafter"/>
</dbReference>
<dbReference type="PROSITE" id="PS51352">
    <property type="entry name" value="THIOREDOXIN_2"/>
    <property type="match status" value="1"/>
</dbReference>
<feature type="domain" description="Thioredoxin" evidence="3">
    <location>
        <begin position="1"/>
        <end position="116"/>
    </location>
</feature>